<evidence type="ECO:0000256" key="1">
    <source>
        <dbReference type="SAM" id="Phobius"/>
    </source>
</evidence>
<feature type="chain" id="PRO_5042581335" description="TLC domain-containing protein" evidence="2">
    <location>
        <begin position="32"/>
        <end position="249"/>
    </location>
</feature>
<gene>
    <name evidence="3" type="ORF">B0T15DRAFT_498005</name>
</gene>
<name>A0AAJ0H1G0_9PEZI</name>
<dbReference type="GeneID" id="87886127"/>
<reference evidence="3" key="2">
    <citation type="submission" date="2023-06" db="EMBL/GenBank/DDBJ databases">
        <authorList>
            <consortium name="Lawrence Berkeley National Laboratory"/>
            <person name="Mondo S.J."/>
            <person name="Hensen N."/>
            <person name="Bonometti L."/>
            <person name="Westerberg I."/>
            <person name="Brannstrom I.O."/>
            <person name="Guillou S."/>
            <person name="Cros-Aarteil S."/>
            <person name="Calhoun S."/>
            <person name="Haridas S."/>
            <person name="Kuo A."/>
            <person name="Pangilinan J."/>
            <person name="Riley R."/>
            <person name="Labutti K."/>
            <person name="Andreopoulos B."/>
            <person name="Lipzen A."/>
            <person name="Chen C."/>
            <person name="Yanf M."/>
            <person name="Daum C."/>
            <person name="Ng V."/>
            <person name="Clum A."/>
            <person name="Steindorff A."/>
            <person name="Ohm R."/>
            <person name="Martin F."/>
            <person name="Silar P."/>
            <person name="Natvig D."/>
            <person name="Lalanne C."/>
            <person name="Gautier V."/>
            <person name="Ament-Velasquez S.L."/>
            <person name="Kruys A."/>
            <person name="Hutchinson M.I."/>
            <person name="Powell A.J."/>
            <person name="Barry K."/>
            <person name="Miller A.N."/>
            <person name="Grigoriev I.V."/>
            <person name="Debuchy R."/>
            <person name="Gladieux P."/>
            <person name="Thoren M.H."/>
            <person name="Johannesson H."/>
        </authorList>
    </citation>
    <scope>NUCLEOTIDE SEQUENCE</scope>
    <source>
        <strain evidence="3">CBS 333.67</strain>
    </source>
</reference>
<evidence type="ECO:0000313" key="3">
    <source>
        <dbReference type="EMBL" id="KAK3309779.1"/>
    </source>
</evidence>
<evidence type="ECO:0000256" key="2">
    <source>
        <dbReference type="SAM" id="SignalP"/>
    </source>
</evidence>
<sequence length="249" mass="27338">MGHPAGKILTLAALHAVLAALLLLLVATVTGGFHPNHHHHHQDRLAPVPPQLPRTAGQQLTTDDGVSLAILMLAYTHAWCATVGFGWWYVSQWCAGVHTTRLWEAGETLLFHALSLGMMLGLGGEMVFVGAKALSLYAVSGSSSGYGSNGWAVDGVLRLVVMAVVGGPLSVLFVVFLPRTWWYLRPVARVLRWELPDLEFYMRLKDDVGLKEHTVNMDMVMTCREQVEKAARKNPSLIENPFLHGRGRS</sequence>
<protein>
    <recommendedName>
        <fullName evidence="5">TLC domain-containing protein</fullName>
    </recommendedName>
</protein>
<feature type="transmembrane region" description="Helical" evidence="1">
    <location>
        <begin position="155"/>
        <end position="177"/>
    </location>
</feature>
<keyword evidence="4" id="KW-1185">Reference proteome</keyword>
<feature type="signal peptide" evidence="2">
    <location>
        <begin position="1"/>
        <end position="31"/>
    </location>
</feature>
<comment type="caution">
    <text evidence="3">The sequence shown here is derived from an EMBL/GenBank/DDBJ whole genome shotgun (WGS) entry which is preliminary data.</text>
</comment>
<evidence type="ECO:0000313" key="4">
    <source>
        <dbReference type="Proteomes" id="UP001273166"/>
    </source>
</evidence>
<keyword evidence="1" id="KW-1133">Transmembrane helix</keyword>
<organism evidence="3 4">
    <name type="scientific">Chaetomium strumarium</name>
    <dbReference type="NCBI Taxonomy" id="1170767"/>
    <lineage>
        <taxon>Eukaryota</taxon>
        <taxon>Fungi</taxon>
        <taxon>Dikarya</taxon>
        <taxon>Ascomycota</taxon>
        <taxon>Pezizomycotina</taxon>
        <taxon>Sordariomycetes</taxon>
        <taxon>Sordariomycetidae</taxon>
        <taxon>Sordariales</taxon>
        <taxon>Chaetomiaceae</taxon>
        <taxon>Chaetomium</taxon>
    </lineage>
</organism>
<dbReference type="EMBL" id="JAUDZG010000001">
    <property type="protein sequence ID" value="KAK3309779.1"/>
    <property type="molecule type" value="Genomic_DNA"/>
</dbReference>
<feature type="transmembrane region" description="Helical" evidence="1">
    <location>
        <begin position="110"/>
        <end position="135"/>
    </location>
</feature>
<reference evidence="3" key="1">
    <citation type="journal article" date="2023" name="Mol. Phylogenet. Evol.">
        <title>Genome-scale phylogeny and comparative genomics of the fungal order Sordariales.</title>
        <authorList>
            <person name="Hensen N."/>
            <person name="Bonometti L."/>
            <person name="Westerberg I."/>
            <person name="Brannstrom I.O."/>
            <person name="Guillou S."/>
            <person name="Cros-Aarteil S."/>
            <person name="Calhoun S."/>
            <person name="Haridas S."/>
            <person name="Kuo A."/>
            <person name="Mondo S."/>
            <person name="Pangilinan J."/>
            <person name="Riley R."/>
            <person name="LaButti K."/>
            <person name="Andreopoulos B."/>
            <person name="Lipzen A."/>
            <person name="Chen C."/>
            <person name="Yan M."/>
            <person name="Daum C."/>
            <person name="Ng V."/>
            <person name="Clum A."/>
            <person name="Steindorff A."/>
            <person name="Ohm R.A."/>
            <person name="Martin F."/>
            <person name="Silar P."/>
            <person name="Natvig D.O."/>
            <person name="Lalanne C."/>
            <person name="Gautier V."/>
            <person name="Ament-Velasquez S.L."/>
            <person name="Kruys A."/>
            <person name="Hutchinson M.I."/>
            <person name="Powell A.J."/>
            <person name="Barry K."/>
            <person name="Miller A.N."/>
            <person name="Grigoriev I.V."/>
            <person name="Debuchy R."/>
            <person name="Gladieux P."/>
            <person name="Hiltunen Thoren M."/>
            <person name="Johannesson H."/>
        </authorList>
    </citation>
    <scope>NUCLEOTIDE SEQUENCE</scope>
    <source>
        <strain evidence="3">CBS 333.67</strain>
    </source>
</reference>
<evidence type="ECO:0008006" key="5">
    <source>
        <dbReference type="Google" id="ProtNLM"/>
    </source>
</evidence>
<proteinExistence type="predicted"/>
<feature type="transmembrane region" description="Helical" evidence="1">
    <location>
        <begin position="68"/>
        <end position="90"/>
    </location>
</feature>
<dbReference type="Proteomes" id="UP001273166">
    <property type="component" value="Unassembled WGS sequence"/>
</dbReference>
<accession>A0AAJ0H1G0</accession>
<dbReference type="AlphaFoldDB" id="A0AAJ0H1G0"/>
<dbReference type="RefSeq" id="XP_062725559.1">
    <property type="nucleotide sequence ID" value="XM_062867298.1"/>
</dbReference>
<keyword evidence="1" id="KW-0472">Membrane</keyword>
<keyword evidence="2" id="KW-0732">Signal</keyword>
<keyword evidence="1" id="KW-0812">Transmembrane</keyword>